<proteinExistence type="inferred from homology"/>
<dbReference type="OrthoDB" id="5947176at2759"/>
<sequence>MFLSFCFPSHDCLIVNVRANVDESVSAYYRQDILGNSSSETVLIQYSLADGSLISQLTDFRMSSQIVRILIPGEEELDQPMYQGLCFVSSYGGDLIPPEAVMKLRQKHPATLRIAEQDNGEIVQDSSLSLKRSPARLAALSTHLSQFCPPTQGNHILSSHHELYNPNLTCICSLRICFNWFPCALKYCSNKEGEGEHRCGIKTCRKCMTYRYPVRSKNLCHWDEI</sequence>
<organism evidence="4 5">
    <name type="scientific">Lepeophtheirus salmonis</name>
    <name type="common">Salmon louse</name>
    <name type="synonym">Caligus salmonis</name>
    <dbReference type="NCBI Taxonomy" id="72036"/>
    <lineage>
        <taxon>Eukaryota</taxon>
        <taxon>Metazoa</taxon>
        <taxon>Ecdysozoa</taxon>
        <taxon>Arthropoda</taxon>
        <taxon>Crustacea</taxon>
        <taxon>Multicrustacea</taxon>
        <taxon>Hexanauplia</taxon>
        <taxon>Copepoda</taxon>
        <taxon>Siphonostomatoida</taxon>
        <taxon>Caligidae</taxon>
        <taxon>Lepeophtheirus</taxon>
    </lineage>
</organism>
<name>A0A7R8GZA3_LEPSM</name>
<accession>A0A7R8GZA3</accession>
<keyword evidence="5" id="KW-1185">Reference proteome</keyword>
<evidence type="ECO:0000256" key="1">
    <source>
        <dbReference type="ARBA" id="ARBA00005786"/>
    </source>
</evidence>
<evidence type="ECO:0000259" key="2">
    <source>
        <dbReference type="Pfam" id="PF14941"/>
    </source>
</evidence>
<dbReference type="AlphaFoldDB" id="A0A7R8GZA3"/>
<dbReference type="Pfam" id="PF22873">
    <property type="entry name" value="OAF_C"/>
    <property type="match status" value="1"/>
</dbReference>
<protein>
    <submittedName>
        <fullName evidence="4">(salmon louse) hypothetical protein</fullName>
    </submittedName>
</protein>
<dbReference type="EMBL" id="HG994580">
    <property type="protein sequence ID" value="CAF2749347.1"/>
    <property type="molecule type" value="Genomic_DNA"/>
</dbReference>
<feature type="domain" description="Out at first protein BRICHOS-like" evidence="2">
    <location>
        <begin position="13"/>
        <end position="151"/>
    </location>
</feature>
<reference evidence="4" key="1">
    <citation type="submission" date="2021-02" db="EMBL/GenBank/DDBJ databases">
        <authorList>
            <person name="Bekaert M."/>
        </authorList>
    </citation>
    <scope>NUCLEOTIDE SEQUENCE</scope>
    <source>
        <strain evidence="4">IoA-00</strain>
    </source>
</reference>
<comment type="similarity">
    <text evidence="1">Belongs to the OAF family.</text>
</comment>
<evidence type="ECO:0000313" key="5">
    <source>
        <dbReference type="Proteomes" id="UP000675881"/>
    </source>
</evidence>
<evidence type="ECO:0000259" key="3">
    <source>
        <dbReference type="Pfam" id="PF22873"/>
    </source>
</evidence>
<gene>
    <name evidence="4" type="ORF">LSAA_2023</name>
</gene>
<evidence type="ECO:0000313" key="4">
    <source>
        <dbReference type="EMBL" id="CAF2749347.1"/>
    </source>
</evidence>
<dbReference type="InterPro" id="IPR053894">
    <property type="entry name" value="OAF_N"/>
</dbReference>
<dbReference type="PANTHER" id="PTHR13423">
    <property type="entry name" value="OUT AT FIRST"/>
    <property type="match status" value="1"/>
</dbReference>
<dbReference type="Proteomes" id="UP000675881">
    <property type="component" value="Chromosome 1"/>
</dbReference>
<dbReference type="InterPro" id="IPR053897">
    <property type="entry name" value="Oaf_C"/>
</dbReference>
<dbReference type="InterPro" id="IPR026315">
    <property type="entry name" value="Oaf"/>
</dbReference>
<dbReference type="PANTHER" id="PTHR13423:SF2">
    <property type="entry name" value="OUT AT FIRST PROTEIN HOMOLOG"/>
    <property type="match status" value="1"/>
</dbReference>
<dbReference type="Pfam" id="PF14941">
    <property type="entry name" value="OAF_N"/>
    <property type="match status" value="1"/>
</dbReference>
<feature type="domain" description="Out at first C-terminal" evidence="3">
    <location>
        <begin position="166"/>
        <end position="224"/>
    </location>
</feature>